<dbReference type="HOGENOM" id="CLU_857978_0_0_1"/>
<evidence type="ECO:0000313" key="3">
    <source>
        <dbReference type="Proteomes" id="UP000054342"/>
    </source>
</evidence>
<dbReference type="RefSeq" id="XP_013319463.1">
    <property type="nucleotide sequence ID" value="XM_013464009.1"/>
</dbReference>
<evidence type="ECO:0000313" key="2">
    <source>
        <dbReference type="EMBL" id="KIW58879.1"/>
    </source>
</evidence>
<dbReference type="Proteomes" id="UP000054342">
    <property type="component" value="Unassembled WGS sequence"/>
</dbReference>
<reference evidence="2 3" key="1">
    <citation type="submission" date="2015-01" db="EMBL/GenBank/DDBJ databases">
        <title>The Genome Sequence of Exophiala xenobiotica CBS118157.</title>
        <authorList>
            <consortium name="The Broad Institute Genomics Platform"/>
            <person name="Cuomo C."/>
            <person name="de Hoog S."/>
            <person name="Gorbushina A."/>
            <person name="Stielow B."/>
            <person name="Teixiera M."/>
            <person name="Abouelleil A."/>
            <person name="Chapman S.B."/>
            <person name="Priest M."/>
            <person name="Young S.K."/>
            <person name="Wortman J."/>
            <person name="Nusbaum C."/>
            <person name="Birren B."/>
        </authorList>
    </citation>
    <scope>NUCLEOTIDE SEQUENCE [LARGE SCALE GENOMIC DNA]</scope>
    <source>
        <strain evidence="2 3">CBS 118157</strain>
    </source>
</reference>
<dbReference type="GeneID" id="25325280"/>
<gene>
    <name evidence="2" type="ORF">PV05_03372</name>
</gene>
<dbReference type="AlphaFoldDB" id="A0A0D2FFI9"/>
<dbReference type="OrthoDB" id="10340281at2759"/>
<proteinExistence type="predicted"/>
<dbReference type="EMBL" id="KN847318">
    <property type="protein sequence ID" value="KIW58879.1"/>
    <property type="molecule type" value="Genomic_DNA"/>
</dbReference>
<sequence>MNKTMSKTETMPKTQNMSKTQNLPKTQNTPNSPVSDSEGEEYINLCPHDENPAVGAGSLVTDVMYLSGCTGHDKPTDGTVIASLMVPGPLASGPRKCKLGGDYFGVDSEYLFVYYNETPHLCFGSERAETAFLASAHERGVILTPASAYPLSMALSFCPAPTFRSSLPAGDFKCLMEYVKKAHSNEVSGQLNVRGDPSSAWAEIMALHLHKRIMDPELSQVSVMIDELGKPSKAGITHVSGQITDAFAKKGTTYVTVSFGVCARLHQERFAVDFEIADLNLWGVYFYKDDDVMDVGKILNVPEAKTAKFELQEFLRAQPWGLTD</sequence>
<keyword evidence="3" id="KW-1185">Reference proteome</keyword>
<organism evidence="2 3">
    <name type="scientific">Exophiala xenobiotica</name>
    <dbReference type="NCBI Taxonomy" id="348802"/>
    <lineage>
        <taxon>Eukaryota</taxon>
        <taxon>Fungi</taxon>
        <taxon>Dikarya</taxon>
        <taxon>Ascomycota</taxon>
        <taxon>Pezizomycotina</taxon>
        <taxon>Eurotiomycetes</taxon>
        <taxon>Chaetothyriomycetidae</taxon>
        <taxon>Chaetothyriales</taxon>
        <taxon>Herpotrichiellaceae</taxon>
        <taxon>Exophiala</taxon>
    </lineage>
</organism>
<protein>
    <submittedName>
        <fullName evidence="2">Uncharacterized protein</fullName>
    </submittedName>
</protein>
<feature type="region of interest" description="Disordered" evidence="1">
    <location>
        <begin position="1"/>
        <end position="45"/>
    </location>
</feature>
<evidence type="ECO:0000256" key="1">
    <source>
        <dbReference type="SAM" id="MobiDB-lite"/>
    </source>
</evidence>
<accession>A0A0D2FFI9</accession>
<feature type="compositionally biased region" description="Polar residues" evidence="1">
    <location>
        <begin position="1"/>
        <end position="35"/>
    </location>
</feature>
<name>A0A0D2FFI9_9EURO</name>